<evidence type="ECO:0000313" key="3">
    <source>
        <dbReference type="EMBL" id="ASU79014.1"/>
    </source>
</evidence>
<dbReference type="Proteomes" id="UP000215043">
    <property type="component" value="Chromosome"/>
</dbReference>
<dbReference type="PANTHER" id="PTHR36440">
    <property type="entry name" value="PUTATIVE (AFU_ORTHOLOGUE AFUA_8G07350)-RELATED"/>
    <property type="match status" value="1"/>
</dbReference>
<dbReference type="Gene3D" id="2.60.120.10">
    <property type="entry name" value="Jelly Rolls"/>
    <property type="match status" value="1"/>
</dbReference>
<sequence length="188" mass="20349">MDSSWRFDRCSGSRPGTSVRACSNGGETVEEPTAATALASDEGEALWFGDFLLVVKTPAERTGERFSVLEQTAAKGAATPWHAHPEDDETMYVVEGELTFYLEDAEPFEVRAGSTVHIPGGAKHAFRVNSETARFVDVTTAQHENFLREAAVPAAERTVPPDTEPDVARMQAAAQRHKVEILGPPPVA</sequence>
<accession>A0A223RT52</accession>
<dbReference type="Pfam" id="PF07883">
    <property type="entry name" value="Cupin_2"/>
    <property type="match status" value="1"/>
</dbReference>
<dbReference type="InterPro" id="IPR014710">
    <property type="entry name" value="RmlC-like_jellyroll"/>
</dbReference>
<feature type="region of interest" description="Disordered" evidence="1">
    <location>
        <begin position="154"/>
        <end position="188"/>
    </location>
</feature>
<evidence type="ECO:0000256" key="1">
    <source>
        <dbReference type="SAM" id="MobiDB-lite"/>
    </source>
</evidence>
<gene>
    <name evidence="3" type="ORF">CDG81_12755</name>
</gene>
<dbReference type="InterPro" id="IPR013096">
    <property type="entry name" value="Cupin_2"/>
</dbReference>
<dbReference type="SUPFAM" id="SSF51182">
    <property type="entry name" value="RmlC-like cupins"/>
    <property type="match status" value="1"/>
</dbReference>
<reference evidence="3 4" key="1">
    <citation type="submission" date="2017-08" db="EMBL/GenBank/DDBJ databases">
        <title>The complete genome sequence of moderately halophilic actinomycete Actinopolyspora erythraea YIM 90600, the producer of novel erythromycin, novel actinopolysporins A-C and tubercidin.</title>
        <authorList>
            <person name="Yin M."/>
            <person name="Tang S."/>
        </authorList>
    </citation>
    <scope>NUCLEOTIDE SEQUENCE [LARGE SCALE GENOMIC DNA]</scope>
    <source>
        <strain evidence="3 4">YIM 90600</strain>
    </source>
</reference>
<name>A0A223RT52_9ACTN</name>
<feature type="domain" description="Cupin type-2" evidence="2">
    <location>
        <begin position="71"/>
        <end position="138"/>
    </location>
</feature>
<dbReference type="PANTHER" id="PTHR36440:SF1">
    <property type="entry name" value="PUTATIVE (AFU_ORTHOLOGUE AFUA_8G07350)-RELATED"/>
    <property type="match status" value="1"/>
</dbReference>
<evidence type="ECO:0000259" key="2">
    <source>
        <dbReference type="Pfam" id="PF07883"/>
    </source>
</evidence>
<evidence type="ECO:0000313" key="4">
    <source>
        <dbReference type="Proteomes" id="UP000215043"/>
    </source>
</evidence>
<dbReference type="EMBL" id="CP022752">
    <property type="protein sequence ID" value="ASU79014.1"/>
    <property type="molecule type" value="Genomic_DNA"/>
</dbReference>
<dbReference type="InterPro" id="IPR011051">
    <property type="entry name" value="RmlC_Cupin_sf"/>
</dbReference>
<dbReference type="AlphaFoldDB" id="A0A223RT52"/>
<protein>
    <submittedName>
        <fullName evidence="3">Cupin domain-containing protein</fullName>
    </submittedName>
</protein>
<feature type="compositionally biased region" description="Basic and acidic residues" evidence="1">
    <location>
        <begin position="1"/>
        <end position="11"/>
    </location>
</feature>
<dbReference type="InterPro" id="IPR053146">
    <property type="entry name" value="QDO-like"/>
</dbReference>
<proteinExistence type="predicted"/>
<organism evidence="3 4">
    <name type="scientific">Actinopolyspora erythraea</name>
    <dbReference type="NCBI Taxonomy" id="414996"/>
    <lineage>
        <taxon>Bacteria</taxon>
        <taxon>Bacillati</taxon>
        <taxon>Actinomycetota</taxon>
        <taxon>Actinomycetes</taxon>
        <taxon>Actinopolysporales</taxon>
        <taxon>Actinopolysporaceae</taxon>
        <taxon>Actinopolyspora</taxon>
    </lineage>
</organism>
<dbReference type="KEGG" id="aey:CDG81_12755"/>
<feature type="region of interest" description="Disordered" evidence="1">
    <location>
        <begin position="1"/>
        <end position="29"/>
    </location>
</feature>